<dbReference type="AlphaFoldDB" id="A0A2T1EBE9"/>
<organism evidence="9 10">
    <name type="scientific">Stenomitos frigidus ULC18</name>
    <dbReference type="NCBI Taxonomy" id="2107698"/>
    <lineage>
        <taxon>Bacteria</taxon>
        <taxon>Bacillati</taxon>
        <taxon>Cyanobacteriota</taxon>
        <taxon>Cyanophyceae</taxon>
        <taxon>Leptolyngbyales</taxon>
        <taxon>Leptolyngbyaceae</taxon>
        <taxon>Stenomitos</taxon>
    </lineage>
</organism>
<evidence type="ECO:0000259" key="8">
    <source>
        <dbReference type="PROSITE" id="PS50928"/>
    </source>
</evidence>
<evidence type="ECO:0000256" key="7">
    <source>
        <dbReference type="RuleBase" id="RU363032"/>
    </source>
</evidence>
<dbReference type="RefSeq" id="WP_106256088.1">
    <property type="nucleotide sequence ID" value="NZ_CAWNSW010000006.1"/>
</dbReference>
<accession>A0A2T1EBE9</accession>
<comment type="caution">
    <text evidence="9">The sequence shown here is derived from an EMBL/GenBank/DDBJ whole genome shotgun (WGS) entry which is preliminary data.</text>
</comment>
<reference evidence="10" key="1">
    <citation type="submission" date="2018-02" db="EMBL/GenBank/DDBJ databases">
        <authorList>
            <person name="Moore K."/>
            <person name="Momper L."/>
        </authorList>
    </citation>
    <scope>NUCLEOTIDE SEQUENCE [LARGE SCALE GENOMIC DNA]</scope>
    <source>
        <strain evidence="10">ULC18</strain>
    </source>
</reference>
<dbReference type="PANTHER" id="PTHR43163">
    <property type="entry name" value="DIPEPTIDE TRANSPORT SYSTEM PERMEASE PROTEIN DPPB-RELATED"/>
    <property type="match status" value="1"/>
</dbReference>
<feature type="transmembrane region" description="Helical" evidence="7">
    <location>
        <begin position="303"/>
        <end position="329"/>
    </location>
</feature>
<feature type="transmembrane region" description="Helical" evidence="7">
    <location>
        <begin position="199"/>
        <end position="219"/>
    </location>
</feature>
<protein>
    <submittedName>
        <fullName evidence="9">Peptide ABC transporter permease</fullName>
    </submittedName>
</protein>
<feature type="transmembrane region" description="Helical" evidence="7">
    <location>
        <begin position="12"/>
        <end position="30"/>
    </location>
</feature>
<reference evidence="9 10" key="2">
    <citation type="submission" date="2018-03" db="EMBL/GenBank/DDBJ databases">
        <title>The ancient ancestry and fast evolution of plastids.</title>
        <authorList>
            <person name="Moore K.R."/>
            <person name="Magnabosco C."/>
            <person name="Momper L."/>
            <person name="Gold D.A."/>
            <person name="Bosak T."/>
            <person name="Fournier G.P."/>
        </authorList>
    </citation>
    <scope>NUCLEOTIDE SEQUENCE [LARGE SCALE GENOMIC DNA]</scope>
    <source>
        <strain evidence="9 10">ULC18</strain>
    </source>
</reference>
<evidence type="ECO:0000256" key="4">
    <source>
        <dbReference type="ARBA" id="ARBA00022692"/>
    </source>
</evidence>
<evidence type="ECO:0000256" key="1">
    <source>
        <dbReference type="ARBA" id="ARBA00004651"/>
    </source>
</evidence>
<evidence type="ECO:0000256" key="6">
    <source>
        <dbReference type="ARBA" id="ARBA00023136"/>
    </source>
</evidence>
<evidence type="ECO:0000256" key="3">
    <source>
        <dbReference type="ARBA" id="ARBA00022475"/>
    </source>
</evidence>
<sequence length="336" mass="36911">MWFYIVKRLLSLLPVLLGITLLVFSFLHFIPGDPAVTLLGERGTPEQIAALREQLGLNRPLVTQYLIFLNNLIHFKLGISIISGIPVADEIRTRFPATLELSIAAMFIALLLGVPAGILAAVRKNRWLDNLTMIGSLIGVSLPVYWLGLLLIYLFAINLHWLPPGGRISVDLGFNFKPITGFYVLDAGLKLDGAALKDVLAHLLLPAIALGTIPLAILARITRSAMLETLSQDYIRTARAKGLPERWVILRHALKNALLPMTTIAGLQFGTLLGGAILTETIFSWSGIGSWIYDGILARDYPVVQGGVIIVAIAFVLINLLVDLSYAFFDPRIRFK</sequence>
<dbReference type="Proteomes" id="UP000239576">
    <property type="component" value="Unassembled WGS sequence"/>
</dbReference>
<dbReference type="EMBL" id="PVWK01000056">
    <property type="protein sequence ID" value="PSB30023.1"/>
    <property type="molecule type" value="Genomic_DNA"/>
</dbReference>
<feature type="transmembrane region" description="Helical" evidence="7">
    <location>
        <begin position="134"/>
        <end position="156"/>
    </location>
</feature>
<keyword evidence="5 7" id="KW-1133">Transmembrane helix</keyword>
<evidence type="ECO:0000313" key="10">
    <source>
        <dbReference type="Proteomes" id="UP000239576"/>
    </source>
</evidence>
<comment type="subcellular location">
    <subcellularLocation>
        <location evidence="1 7">Cell membrane</location>
        <topology evidence="1 7">Multi-pass membrane protein</topology>
    </subcellularLocation>
</comment>
<keyword evidence="2 7" id="KW-0813">Transport</keyword>
<dbReference type="OrthoDB" id="9773683at2"/>
<dbReference type="InterPro" id="IPR045621">
    <property type="entry name" value="BPD_transp_1_N"/>
</dbReference>
<evidence type="ECO:0000256" key="2">
    <source>
        <dbReference type="ARBA" id="ARBA00022448"/>
    </source>
</evidence>
<dbReference type="CDD" id="cd06261">
    <property type="entry name" value="TM_PBP2"/>
    <property type="match status" value="1"/>
</dbReference>
<keyword evidence="3" id="KW-1003">Cell membrane</keyword>
<dbReference type="InterPro" id="IPR000515">
    <property type="entry name" value="MetI-like"/>
</dbReference>
<proteinExistence type="inferred from homology"/>
<feature type="transmembrane region" description="Helical" evidence="7">
    <location>
        <begin position="257"/>
        <end position="283"/>
    </location>
</feature>
<evidence type="ECO:0000256" key="5">
    <source>
        <dbReference type="ARBA" id="ARBA00022989"/>
    </source>
</evidence>
<feature type="transmembrane region" description="Helical" evidence="7">
    <location>
        <begin position="101"/>
        <end position="122"/>
    </location>
</feature>
<keyword evidence="10" id="KW-1185">Reference proteome</keyword>
<dbReference type="PANTHER" id="PTHR43163:SF6">
    <property type="entry name" value="DIPEPTIDE TRANSPORT SYSTEM PERMEASE PROTEIN DPPB-RELATED"/>
    <property type="match status" value="1"/>
</dbReference>
<keyword evidence="4 7" id="KW-0812">Transmembrane</keyword>
<dbReference type="GO" id="GO:0005886">
    <property type="term" value="C:plasma membrane"/>
    <property type="evidence" value="ECO:0007669"/>
    <property type="project" value="UniProtKB-SubCell"/>
</dbReference>
<dbReference type="Pfam" id="PF00528">
    <property type="entry name" value="BPD_transp_1"/>
    <property type="match status" value="1"/>
</dbReference>
<evidence type="ECO:0000313" key="9">
    <source>
        <dbReference type="EMBL" id="PSB30023.1"/>
    </source>
</evidence>
<dbReference type="PROSITE" id="PS50928">
    <property type="entry name" value="ABC_TM1"/>
    <property type="match status" value="1"/>
</dbReference>
<name>A0A2T1EBE9_9CYAN</name>
<dbReference type="Pfam" id="PF19300">
    <property type="entry name" value="BPD_transp_1_N"/>
    <property type="match status" value="1"/>
</dbReference>
<keyword evidence="6 7" id="KW-0472">Membrane</keyword>
<feature type="domain" description="ABC transmembrane type-1" evidence="8">
    <location>
        <begin position="95"/>
        <end position="322"/>
    </location>
</feature>
<dbReference type="SUPFAM" id="SSF161098">
    <property type="entry name" value="MetI-like"/>
    <property type="match status" value="1"/>
</dbReference>
<dbReference type="InterPro" id="IPR035906">
    <property type="entry name" value="MetI-like_sf"/>
</dbReference>
<dbReference type="Gene3D" id="1.10.3720.10">
    <property type="entry name" value="MetI-like"/>
    <property type="match status" value="1"/>
</dbReference>
<dbReference type="GO" id="GO:0055085">
    <property type="term" value="P:transmembrane transport"/>
    <property type="evidence" value="ECO:0007669"/>
    <property type="project" value="InterPro"/>
</dbReference>
<comment type="similarity">
    <text evidence="7">Belongs to the binding-protein-dependent transport system permease family.</text>
</comment>
<gene>
    <name evidence="9" type="ORF">C7B82_09625</name>
</gene>